<evidence type="ECO:0000313" key="1">
    <source>
        <dbReference type="Proteomes" id="UP000887565"/>
    </source>
</evidence>
<dbReference type="WBParaSite" id="nRc.2.0.1.t19730-RA">
    <property type="protein sequence ID" value="nRc.2.0.1.t19730-RA"/>
    <property type="gene ID" value="nRc.2.0.1.g19730"/>
</dbReference>
<organism evidence="1 2">
    <name type="scientific">Romanomermis culicivorax</name>
    <name type="common">Nematode worm</name>
    <dbReference type="NCBI Taxonomy" id="13658"/>
    <lineage>
        <taxon>Eukaryota</taxon>
        <taxon>Metazoa</taxon>
        <taxon>Ecdysozoa</taxon>
        <taxon>Nematoda</taxon>
        <taxon>Enoplea</taxon>
        <taxon>Dorylaimia</taxon>
        <taxon>Mermithida</taxon>
        <taxon>Mermithoidea</taxon>
        <taxon>Mermithidae</taxon>
        <taxon>Romanomermis</taxon>
    </lineage>
</organism>
<accession>A0A915J025</accession>
<dbReference type="Proteomes" id="UP000887565">
    <property type="component" value="Unplaced"/>
</dbReference>
<sequence>MQWTQLYRTKEKFSSFDSIEGYDTVRVKRDDASFASNFGGPVAKNVQPPEISEAVTGSGIGPFAKTVLFR</sequence>
<protein>
    <submittedName>
        <fullName evidence="2">Uncharacterized protein</fullName>
    </submittedName>
</protein>
<evidence type="ECO:0000313" key="2">
    <source>
        <dbReference type="WBParaSite" id="nRc.2.0.1.t19730-RA"/>
    </source>
</evidence>
<name>A0A915J025_ROMCU</name>
<keyword evidence="1" id="KW-1185">Reference proteome</keyword>
<proteinExistence type="predicted"/>
<dbReference type="AlphaFoldDB" id="A0A915J025"/>
<reference evidence="2" key="1">
    <citation type="submission" date="2022-11" db="UniProtKB">
        <authorList>
            <consortium name="WormBaseParasite"/>
        </authorList>
    </citation>
    <scope>IDENTIFICATION</scope>
</reference>